<comment type="caution">
    <text evidence="4">The sequence shown here is derived from an EMBL/GenBank/DDBJ whole genome shotgun (WGS) entry which is preliminary data.</text>
</comment>
<dbReference type="OrthoDB" id="3190595at2"/>
<evidence type="ECO:0000259" key="2">
    <source>
        <dbReference type="PROSITE" id="PS50110"/>
    </source>
</evidence>
<dbReference type="EMBL" id="NOII01000001">
    <property type="protein sequence ID" value="OYD59715.1"/>
    <property type="molecule type" value="Genomic_DNA"/>
</dbReference>
<gene>
    <name evidence="4" type="ORF">CGZ90_07495</name>
</gene>
<evidence type="ECO:0000259" key="3">
    <source>
        <dbReference type="PROSITE" id="PS50930"/>
    </source>
</evidence>
<evidence type="ECO:0000313" key="4">
    <source>
        <dbReference type="EMBL" id="OYD59715.1"/>
    </source>
</evidence>
<accession>A0A235FG54</accession>
<dbReference type="RefSeq" id="WP_094251677.1">
    <property type="nucleotide sequence ID" value="NZ_JBHLXL010000001.1"/>
</dbReference>
<dbReference type="GO" id="GO:0003677">
    <property type="term" value="F:DNA binding"/>
    <property type="evidence" value="ECO:0007669"/>
    <property type="project" value="InterPro"/>
</dbReference>
<dbReference type="SMART" id="SM00448">
    <property type="entry name" value="REC"/>
    <property type="match status" value="1"/>
</dbReference>
<dbReference type="Gene3D" id="3.40.50.2300">
    <property type="match status" value="1"/>
</dbReference>
<sequence length="243" mass="27917">MKPYKILIADDDRPSREVLKQFIKPLPQFDVCGEASNGDELINQSAVHQPDLILMDICMPLINGINAIKEIIKFSPHVKFIIITGHEKFAVEAFNLSALDYIVKPVERARLFTALQKAAAQFDYMNREKERVSAKKLLMKNKGSVSFIAYDDIVFVEKSERKAHIHTLSQVYETTDTLDTLARKLDERFLSAHRSFIINIDWIENITPVDETFKVSFRNYSETAHISKHKISSIQKAIQSYSR</sequence>
<dbReference type="InterPro" id="IPR046947">
    <property type="entry name" value="LytR-like"/>
</dbReference>
<dbReference type="CDD" id="cd17536">
    <property type="entry name" value="REC_YesN-like"/>
    <property type="match status" value="1"/>
</dbReference>
<dbReference type="InterPro" id="IPR007492">
    <property type="entry name" value="LytTR_DNA-bd_dom"/>
</dbReference>
<dbReference type="AlphaFoldDB" id="A0A235FG54"/>
<proteinExistence type="predicted"/>
<dbReference type="Proteomes" id="UP000215059">
    <property type="component" value="Unassembled WGS sequence"/>
</dbReference>
<dbReference type="PROSITE" id="PS50110">
    <property type="entry name" value="RESPONSE_REGULATORY"/>
    <property type="match status" value="1"/>
</dbReference>
<dbReference type="PROSITE" id="PS50930">
    <property type="entry name" value="HTH_LYTTR"/>
    <property type="match status" value="1"/>
</dbReference>
<feature type="domain" description="Response regulatory" evidence="2">
    <location>
        <begin position="5"/>
        <end position="119"/>
    </location>
</feature>
<dbReference type="Pfam" id="PF04397">
    <property type="entry name" value="LytTR"/>
    <property type="match status" value="1"/>
</dbReference>
<dbReference type="PANTHER" id="PTHR37299">
    <property type="entry name" value="TRANSCRIPTIONAL REGULATOR-RELATED"/>
    <property type="match status" value="1"/>
</dbReference>
<dbReference type="InterPro" id="IPR001789">
    <property type="entry name" value="Sig_transdc_resp-reg_receiver"/>
</dbReference>
<keyword evidence="5" id="KW-1185">Reference proteome</keyword>
<evidence type="ECO:0000256" key="1">
    <source>
        <dbReference type="PROSITE-ProRule" id="PRU00169"/>
    </source>
</evidence>
<dbReference type="SMART" id="SM00850">
    <property type="entry name" value="LytTR"/>
    <property type="match status" value="1"/>
</dbReference>
<dbReference type="SUPFAM" id="SSF52172">
    <property type="entry name" value="CheY-like"/>
    <property type="match status" value="1"/>
</dbReference>
<dbReference type="Gene3D" id="2.40.50.1020">
    <property type="entry name" value="LytTr DNA-binding domain"/>
    <property type="match status" value="1"/>
</dbReference>
<name>A0A235FG54_9BACL</name>
<dbReference type="InterPro" id="IPR011006">
    <property type="entry name" value="CheY-like_superfamily"/>
</dbReference>
<reference evidence="4 5" key="1">
    <citation type="submission" date="2017-07" db="EMBL/GenBank/DDBJ databases">
        <title>Fictibacillus sp. nov. GDSW-R2A3 Genome sequencing and assembly.</title>
        <authorList>
            <person name="Mayilraj S."/>
        </authorList>
    </citation>
    <scope>NUCLEOTIDE SEQUENCE [LARGE SCALE GENOMIC DNA]</scope>
    <source>
        <strain evidence="4 5">GDSW-R2A3</strain>
    </source>
</reference>
<evidence type="ECO:0000313" key="5">
    <source>
        <dbReference type="Proteomes" id="UP000215059"/>
    </source>
</evidence>
<feature type="modified residue" description="4-aspartylphosphate" evidence="1">
    <location>
        <position position="56"/>
    </location>
</feature>
<organism evidence="4 5">
    <name type="scientific">Fictibacillus aquaticus</name>
    <dbReference type="NCBI Taxonomy" id="2021314"/>
    <lineage>
        <taxon>Bacteria</taxon>
        <taxon>Bacillati</taxon>
        <taxon>Bacillota</taxon>
        <taxon>Bacilli</taxon>
        <taxon>Bacillales</taxon>
        <taxon>Fictibacillaceae</taxon>
        <taxon>Fictibacillus</taxon>
    </lineage>
</organism>
<dbReference type="GO" id="GO:0000156">
    <property type="term" value="F:phosphorelay response regulator activity"/>
    <property type="evidence" value="ECO:0007669"/>
    <property type="project" value="InterPro"/>
</dbReference>
<dbReference type="Pfam" id="PF00072">
    <property type="entry name" value="Response_reg"/>
    <property type="match status" value="1"/>
</dbReference>
<protein>
    <recommendedName>
        <fullName evidence="6">DNA-binding response regulator</fullName>
    </recommendedName>
</protein>
<dbReference type="PANTHER" id="PTHR37299:SF1">
    <property type="entry name" value="STAGE 0 SPORULATION PROTEIN A HOMOLOG"/>
    <property type="match status" value="1"/>
</dbReference>
<feature type="domain" description="HTH LytTR-type" evidence="3">
    <location>
        <begin position="137"/>
        <end position="240"/>
    </location>
</feature>
<keyword evidence="1" id="KW-0597">Phosphoprotein</keyword>
<evidence type="ECO:0008006" key="6">
    <source>
        <dbReference type="Google" id="ProtNLM"/>
    </source>
</evidence>